<dbReference type="CDD" id="cd03316">
    <property type="entry name" value="MR_like"/>
    <property type="match status" value="1"/>
</dbReference>
<dbReference type="GO" id="GO:0016836">
    <property type="term" value="F:hydro-lyase activity"/>
    <property type="evidence" value="ECO:0007669"/>
    <property type="project" value="TreeGrafter"/>
</dbReference>
<dbReference type="GO" id="GO:0009063">
    <property type="term" value="P:amino acid catabolic process"/>
    <property type="evidence" value="ECO:0007669"/>
    <property type="project" value="InterPro"/>
</dbReference>
<dbReference type="RefSeq" id="WP_085935522.1">
    <property type="nucleotide sequence ID" value="NZ_FUWJ01000005.1"/>
</dbReference>
<reference evidence="6" key="1">
    <citation type="submission" date="2017-02" db="EMBL/GenBank/DDBJ databases">
        <authorList>
            <person name="Varghese N."/>
            <person name="Submissions S."/>
        </authorList>
    </citation>
    <scope>NUCLEOTIDE SEQUENCE [LARGE SCALE GENOMIC DNA]</scope>
    <source>
        <strain evidence="6">ATCC 27094</strain>
    </source>
</reference>
<keyword evidence="6" id="KW-1185">Reference proteome</keyword>
<dbReference type="InterPro" id="IPR046945">
    <property type="entry name" value="RHMD-like"/>
</dbReference>
<evidence type="ECO:0000256" key="3">
    <source>
        <dbReference type="ARBA" id="ARBA00022842"/>
    </source>
</evidence>
<dbReference type="GO" id="GO:0016052">
    <property type="term" value="P:carbohydrate catabolic process"/>
    <property type="evidence" value="ECO:0007669"/>
    <property type="project" value="TreeGrafter"/>
</dbReference>
<dbReference type="SFLD" id="SFLDG00179">
    <property type="entry name" value="mandelate_racemase"/>
    <property type="match status" value="1"/>
</dbReference>
<gene>
    <name evidence="5" type="ORF">SAMN02745126_03837</name>
</gene>
<dbReference type="InterPro" id="IPR029017">
    <property type="entry name" value="Enolase-like_N"/>
</dbReference>
<evidence type="ECO:0000256" key="1">
    <source>
        <dbReference type="ARBA" id="ARBA00001946"/>
    </source>
</evidence>
<accession>A0A1T4RIJ4</accession>
<dbReference type="PANTHER" id="PTHR13794:SF58">
    <property type="entry name" value="MITOCHONDRIAL ENOLASE SUPERFAMILY MEMBER 1"/>
    <property type="match status" value="1"/>
</dbReference>
<keyword evidence="2" id="KW-0479">Metal-binding</keyword>
<sequence length="382" mass="40854">MSSGKLKRVETYVFRVPIEEPVRTSFGAMTERAAVFVRVEDSDGVQGWGEIWSNFPTASAEHRALLLTEIVAPRALGRPVDDPVGLWGEIDCGLHVLRLQSGDAGALSAAAAGLDLALHDLRARQQSLPLWRALGGTDDRPLPIYASGLNPGQAGFDTVERMRAAGYRAFKIKVGFGEEADVASLQPIAATLQPGERLMVDVNQGWDIATACRVLPKFRDFGLTWIEEPLPVDRPAAEWIHVAAVAPAPLAGGENIRGAGPFQQAIDSGQLAFIQPDVAKWGGHSGCLPVAKAALAAGRTYCPHFLGSAVGLMHSLHLLAAVRGPGLLEVDANRNPLREDVLADGFKVTDGRVTLPDGPGLGLEPDLEPLGKFRSLYIERHA</sequence>
<dbReference type="Pfam" id="PF13378">
    <property type="entry name" value="MR_MLE_C"/>
    <property type="match status" value="1"/>
</dbReference>
<dbReference type="InterPro" id="IPR013342">
    <property type="entry name" value="Mandelate_racemase_C"/>
</dbReference>
<dbReference type="OrthoDB" id="7511553at2"/>
<keyword evidence="3" id="KW-0460">Magnesium</keyword>
<dbReference type="GO" id="GO:0000287">
    <property type="term" value="F:magnesium ion binding"/>
    <property type="evidence" value="ECO:0007669"/>
    <property type="project" value="TreeGrafter"/>
</dbReference>
<dbReference type="EMBL" id="FUWJ01000005">
    <property type="protein sequence ID" value="SKA15785.1"/>
    <property type="molecule type" value="Genomic_DNA"/>
</dbReference>
<dbReference type="Proteomes" id="UP000190092">
    <property type="component" value="Unassembled WGS sequence"/>
</dbReference>
<evidence type="ECO:0000313" key="5">
    <source>
        <dbReference type="EMBL" id="SKA15785.1"/>
    </source>
</evidence>
<evidence type="ECO:0000256" key="2">
    <source>
        <dbReference type="ARBA" id="ARBA00022723"/>
    </source>
</evidence>
<evidence type="ECO:0000313" key="6">
    <source>
        <dbReference type="Proteomes" id="UP000190092"/>
    </source>
</evidence>
<proteinExistence type="predicted"/>
<dbReference type="InterPro" id="IPR036849">
    <property type="entry name" value="Enolase-like_C_sf"/>
</dbReference>
<dbReference type="SFLD" id="SFLDS00001">
    <property type="entry name" value="Enolase"/>
    <property type="match status" value="1"/>
</dbReference>
<dbReference type="Pfam" id="PF02746">
    <property type="entry name" value="MR_MLE_N"/>
    <property type="match status" value="1"/>
</dbReference>
<dbReference type="SMART" id="SM00922">
    <property type="entry name" value="MR_MLE"/>
    <property type="match status" value="1"/>
</dbReference>
<organism evidence="5 6">
    <name type="scientific">Enhydrobacter aerosaccus</name>
    <dbReference type="NCBI Taxonomy" id="225324"/>
    <lineage>
        <taxon>Bacteria</taxon>
        <taxon>Pseudomonadati</taxon>
        <taxon>Pseudomonadota</taxon>
        <taxon>Alphaproteobacteria</taxon>
        <taxon>Hyphomicrobiales</taxon>
        <taxon>Enhydrobacter</taxon>
    </lineage>
</organism>
<comment type="cofactor">
    <cofactor evidence="1">
        <name>Mg(2+)</name>
        <dbReference type="ChEBI" id="CHEBI:18420"/>
    </cofactor>
</comment>
<protein>
    <submittedName>
        <fullName evidence="5">L-alanine-DL-glutamate epimerase</fullName>
    </submittedName>
</protein>
<dbReference type="SUPFAM" id="SSF54826">
    <property type="entry name" value="Enolase N-terminal domain-like"/>
    <property type="match status" value="1"/>
</dbReference>
<name>A0A1T4RIJ4_9HYPH</name>
<dbReference type="AlphaFoldDB" id="A0A1T4RIJ4"/>
<dbReference type="SUPFAM" id="SSF51604">
    <property type="entry name" value="Enolase C-terminal domain-like"/>
    <property type="match status" value="1"/>
</dbReference>
<feature type="domain" description="Mandelate racemase/muconate lactonizing enzyme C-terminal" evidence="4">
    <location>
        <begin position="159"/>
        <end position="247"/>
    </location>
</feature>
<dbReference type="Gene3D" id="3.20.20.120">
    <property type="entry name" value="Enolase-like C-terminal domain"/>
    <property type="match status" value="1"/>
</dbReference>
<dbReference type="Gene3D" id="3.30.390.10">
    <property type="entry name" value="Enolase-like, N-terminal domain"/>
    <property type="match status" value="1"/>
</dbReference>
<dbReference type="PROSITE" id="PS00909">
    <property type="entry name" value="MR_MLE_2"/>
    <property type="match status" value="1"/>
</dbReference>
<dbReference type="STRING" id="225324.SAMN02745126_03837"/>
<dbReference type="InterPro" id="IPR018110">
    <property type="entry name" value="Mandel_Rmase/mucon_lact_enz_CS"/>
</dbReference>
<dbReference type="InterPro" id="IPR013341">
    <property type="entry name" value="Mandelate_racemase_N_dom"/>
</dbReference>
<evidence type="ECO:0000259" key="4">
    <source>
        <dbReference type="SMART" id="SM00922"/>
    </source>
</evidence>
<dbReference type="InterPro" id="IPR029065">
    <property type="entry name" value="Enolase_C-like"/>
</dbReference>
<dbReference type="PANTHER" id="PTHR13794">
    <property type="entry name" value="ENOLASE SUPERFAMILY, MANDELATE RACEMASE"/>
    <property type="match status" value="1"/>
</dbReference>